<evidence type="ECO:0000256" key="12">
    <source>
        <dbReference type="SAM" id="MobiDB-lite"/>
    </source>
</evidence>
<feature type="signal peptide" evidence="13">
    <location>
        <begin position="1"/>
        <end position="23"/>
    </location>
</feature>
<keyword evidence="6 11" id="KW-0865">Zymogen</keyword>
<dbReference type="EC" id="2.3.2.2" evidence="11"/>
<comment type="similarity">
    <text evidence="3 11">Belongs to the gamma-glutamyltransferase family.</text>
</comment>
<accession>A0AA37WX45</accession>
<dbReference type="PANTHER" id="PTHR43199:SF1">
    <property type="entry name" value="GLUTATHIONE HYDROLASE PROENZYME"/>
    <property type="match status" value="1"/>
</dbReference>
<keyword evidence="15" id="KW-1185">Reference proteome</keyword>
<dbReference type="SUPFAM" id="SSF56235">
    <property type="entry name" value="N-terminal nucleophile aminohydrolases (Ntn hydrolases)"/>
    <property type="match status" value="1"/>
</dbReference>
<evidence type="ECO:0000256" key="6">
    <source>
        <dbReference type="ARBA" id="ARBA00023145"/>
    </source>
</evidence>
<evidence type="ECO:0000313" key="15">
    <source>
        <dbReference type="Proteomes" id="UP001157439"/>
    </source>
</evidence>
<dbReference type="InterPro" id="IPR043137">
    <property type="entry name" value="GGT_ssub_C"/>
</dbReference>
<evidence type="ECO:0000256" key="7">
    <source>
        <dbReference type="ARBA" id="ARBA00023315"/>
    </source>
</evidence>
<comment type="subunit">
    <text evidence="11">This enzyme consists of two polypeptide chains, which are synthesized in precursor form from a single polypeptide.</text>
</comment>
<dbReference type="Pfam" id="PF01019">
    <property type="entry name" value="G_glu_transpept"/>
    <property type="match status" value="1"/>
</dbReference>
<feature type="binding site" evidence="10">
    <location>
        <begin position="463"/>
        <end position="464"/>
    </location>
    <ligand>
        <name>L-glutamate</name>
        <dbReference type="ChEBI" id="CHEBI:29985"/>
    </ligand>
</feature>
<evidence type="ECO:0000256" key="11">
    <source>
        <dbReference type="RuleBase" id="RU368036"/>
    </source>
</evidence>
<evidence type="ECO:0000256" key="5">
    <source>
        <dbReference type="ARBA" id="ARBA00022801"/>
    </source>
</evidence>
<feature type="region of interest" description="Disordered" evidence="12">
    <location>
        <begin position="559"/>
        <end position="579"/>
    </location>
</feature>
<evidence type="ECO:0000256" key="2">
    <source>
        <dbReference type="ARBA" id="ARBA00001089"/>
    </source>
</evidence>
<feature type="chain" id="PRO_5041471315" description="Glutathione hydrolase proenzyme" evidence="13">
    <location>
        <begin position="24"/>
        <end position="579"/>
    </location>
</feature>
<evidence type="ECO:0000256" key="8">
    <source>
        <dbReference type="ARBA" id="ARBA00047417"/>
    </source>
</evidence>
<dbReference type="Gene3D" id="1.10.246.130">
    <property type="match status" value="1"/>
</dbReference>
<gene>
    <name evidence="14" type="ORF">GCM10007894_22050</name>
</gene>
<comment type="catalytic activity">
    <reaction evidence="8 11">
        <text>an N-terminal (5-L-glutamyl)-[peptide] + an alpha-amino acid = 5-L-glutamyl amino acid + an N-terminal L-alpha-aminoacyl-[peptide]</text>
        <dbReference type="Rhea" id="RHEA:23904"/>
        <dbReference type="Rhea" id="RHEA-COMP:9780"/>
        <dbReference type="Rhea" id="RHEA-COMP:9795"/>
        <dbReference type="ChEBI" id="CHEBI:77644"/>
        <dbReference type="ChEBI" id="CHEBI:78597"/>
        <dbReference type="ChEBI" id="CHEBI:78599"/>
        <dbReference type="ChEBI" id="CHEBI:78608"/>
        <dbReference type="EC" id="2.3.2.2"/>
    </reaction>
</comment>
<keyword evidence="4 11" id="KW-0808">Transferase</keyword>
<keyword evidence="13" id="KW-0732">Signal</keyword>
<dbReference type="EMBL" id="BSPO01000003">
    <property type="protein sequence ID" value="GLS84228.1"/>
    <property type="molecule type" value="Genomic_DNA"/>
</dbReference>
<dbReference type="EC" id="3.4.19.13" evidence="11"/>
<evidence type="ECO:0000313" key="14">
    <source>
        <dbReference type="EMBL" id="GLS84228.1"/>
    </source>
</evidence>
<comment type="PTM">
    <text evidence="11">Cleaved by autocatalysis into a large and a small subunit.</text>
</comment>
<feature type="active site" description="Nucleophile" evidence="9">
    <location>
        <position position="399"/>
    </location>
</feature>
<evidence type="ECO:0000256" key="9">
    <source>
        <dbReference type="PIRSR" id="PIRSR600101-1"/>
    </source>
</evidence>
<dbReference type="GO" id="GO:0103068">
    <property type="term" value="F:leukotriene C4 gamma-glutamyl transferase activity"/>
    <property type="evidence" value="ECO:0007669"/>
    <property type="project" value="UniProtKB-EC"/>
</dbReference>
<dbReference type="Proteomes" id="UP001157439">
    <property type="component" value="Unassembled WGS sequence"/>
</dbReference>
<feature type="compositionally biased region" description="Basic and acidic residues" evidence="12">
    <location>
        <begin position="568"/>
        <end position="579"/>
    </location>
</feature>
<keyword evidence="11" id="KW-0317">Glutathione biosynthesis</keyword>
<dbReference type="PANTHER" id="PTHR43199">
    <property type="entry name" value="GLUTATHIONE HYDROLASE"/>
    <property type="match status" value="1"/>
</dbReference>
<protein>
    <recommendedName>
        <fullName evidence="11">Glutathione hydrolase proenzyme</fullName>
        <ecNumber evidence="11">2.3.2.2</ecNumber>
        <ecNumber evidence="11">3.4.19.13</ecNumber>
    </recommendedName>
    <component>
        <recommendedName>
            <fullName evidence="11">Glutathione hydrolase large chain</fullName>
        </recommendedName>
    </component>
    <component>
        <recommendedName>
            <fullName evidence="11">Glutathione hydrolase small chain</fullName>
        </recommendedName>
    </component>
</protein>
<name>A0AA37WX45_9GAMM</name>
<dbReference type="PRINTS" id="PR01210">
    <property type="entry name" value="GGTRANSPTASE"/>
</dbReference>
<dbReference type="Gene3D" id="3.60.20.40">
    <property type="match status" value="1"/>
</dbReference>
<dbReference type="InterPro" id="IPR000101">
    <property type="entry name" value="GGT_peptidase"/>
</dbReference>
<feature type="binding site" evidence="10">
    <location>
        <position position="113"/>
    </location>
    <ligand>
        <name>L-glutamate</name>
        <dbReference type="ChEBI" id="CHEBI:29985"/>
    </ligand>
</feature>
<dbReference type="GO" id="GO:0036374">
    <property type="term" value="F:glutathione hydrolase activity"/>
    <property type="evidence" value="ECO:0007669"/>
    <property type="project" value="UniProtKB-UniRule"/>
</dbReference>
<dbReference type="GO" id="GO:0006751">
    <property type="term" value="P:glutathione catabolic process"/>
    <property type="evidence" value="ECO:0007669"/>
    <property type="project" value="UniProtKB-UniRule"/>
</dbReference>
<feature type="binding site" evidence="10">
    <location>
        <position position="439"/>
    </location>
    <ligand>
        <name>L-glutamate</name>
        <dbReference type="ChEBI" id="CHEBI:29985"/>
    </ligand>
</feature>
<dbReference type="GO" id="GO:0006750">
    <property type="term" value="P:glutathione biosynthetic process"/>
    <property type="evidence" value="ECO:0007669"/>
    <property type="project" value="UniProtKB-KW"/>
</dbReference>
<feature type="binding site" evidence="10">
    <location>
        <position position="486"/>
    </location>
    <ligand>
        <name>L-glutamate</name>
        <dbReference type="ChEBI" id="CHEBI:29985"/>
    </ligand>
</feature>
<dbReference type="InterPro" id="IPR051792">
    <property type="entry name" value="GGT_bact"/>
</dbReference>
<evidence type="ECO:0000256" key="4">
    <source>
        <dbReference type="ARBA" id="ARBA00022679"/>
    </source>
</evidence>
<sequence length="579" mass="62188">MKGLAVTVLVLIGIYGATSSAIAAIEVGEPEAATGLTHQRTLTSNSWLATTANPLASQAAAQQLKQGGSVIDAAIAAQAMLTLTEPQSSGIGGGFFLLMWDNQAKQLVTLDARETAPKLADASQFIESDGKPSTWHQAIVGGRGVGVPGTVQGLWQAHQRFGKLPWRDNYQAAITQAQEGFLVSPRLHKLVAADIHPGLRRPSTATDYFLPNGKPIAVGSLKKNPELAQSLTLIANYGPAGFYQGKTAKAIVKAVQQDADYPGRLQLEDLANYRALWRQPICHPYRSYSVCGMGPPSSGATTIGQMLSLLEPYKLSDYQIDDPQFIHLFSQASRLAYADRNQYIADPDFTSVPVSSLLKSDYLKQRGQLIDVNKDMGKASAGLPALGVNAPSAMELPSTSHLTLRDQYGNILSMTTSIEMGFGSSIMVQGFLLNNQLTDFTLAASSNDETVANRLQPLKRPRSSMAPTMVFDSEGEPLLALGSPGGSRIINYVVQAIIASVDWQMPLQDVLAMPRITNRNDYTALERGTALESLQPALESKGHKVRVVPLNSGIQAIKRTPSGWKGSADPRREGKVIAP</sequence>
<proteinExistence type="inferred from homology"/>
<dbReference type="InterPro" id="IPR029055">
    <property type="entry name" value="Ntn_hydrolases_N"/>
</dbReference>
<dbReference type="NCBIfam" id="TIGR00066">
    <property type="entry name" value="g_glut_trans"/>
    <property type="match status" value="1"/>
</dbReference>
<organism evidence="14 15">
    <name type="scientific">Paraferrimonas haliotis</name>
    <dbReference type="NCBI Taxonomy" id="2013866"/>
    <lineage>
        <taxon>Bacteria</taxon>
        <taxon>Pseudomonadati</taxon>
        <taxon>Pseudomonadota</taxon>
        <taxon>Gammaproteobacteria</taxon>
        <taxon>Alteromonadales</taxon>
        <taxon>Ferrimonadaceae</taxon>
        <taxon>Paraferrimonas</taxon>
    </lineage>
</organism>
<comment type="catalytic activity">
    <reaction evidence="2 11">
        <text>glutathione + H2O = L-cysteinylglycine + L-glutamate</text>
        <dbReference type="Rhea" id="RHEA:28807"/>
        <dbReference type="ChEBI" id="CHEBI:15377"/>
        <dbReference type="ChEBI" id="CHEBI:29985"/>
        <dbReference type="ChEBI" id="CHEBI:57925"/>
        <dbReference type="ChEBI" id="CHEBI:61694"/>
        <dbReference type="EC" id="3.4.19.13"/>
    </reaction>
</comment>
<evidence type="ECO:0000256" key="1">
    <source>
        <dbReference type="ARBA" id="ARBA00001049"/>
    </source>
</evidence>
<keyword evidence="7 11" id="KW-0012">Acyltransferase</keyword>
<reference evidence="14 15" key="1">
    <citation type="journal article" date="2014" name="Int. J. Syst. Evol. Microbiol.">
        <title>Complete genome sequence of Corynebacterium casei LMG S-19264T (=DSM 44701T), isolated from a smear-ripened cheese.</title>
        <authorList>
            <consortium name="US DOE Joint Genome Institute (JGI-PGF)"/>
            <person name="Walter F."/>
            <person name="Albersmeier A."/>
            <person name="Kalinowski J."/>
            <person name="Ruckert C."/>
        </authorList>
    </citation>
    <scope>NUCLEOTIDE SEQUENCE [LARGE SCALE GENOMIC DNA]</scope>
    <source>
        <strain evidence="14 15">NBRC 112785</strain>
    </source>
</reference>
<comment type="catalytic activity">
    <reaction evidence="1 11">
        <text>an S-substituted glutathione + H2O = an S-substituted L-cysteinylglycine + L-glutamate</text>
        <dbReference type="Rhea" id="RHEA:59468"/>
        <dbReference type="ChEBI" id="CHEBI:15377"/>
        <dbReference type="ChEBI" id="CHEBI:29985"/>
        <dbReference type="ChEBI" id="CHEBI:90779"/>
        <dbReference type="ChEBI" id="CHEBI:143103"/>
        <dbReference type="EC" id="3.4.19.13"/>
    </reaction>
</comment>
<comment type="pathway">
    <text evidence="11">Sulfur metabolism; glutathione metabolism.</text>
</comment>
<dbReference type="InterPro" id="IPR043138">
    <property type="entry name" value="GGT_lsub"/>
</dbReference>
<evidence type="ECO:0000256" key="10">
    <source>
        <dbReference type="PIRSR" id="PIRSR600101-2"/>
    </source>
</evidence>
<comment type="caution">
    <text evidence="14">The sequence shown here is derived from an EMBL/GenBank/DDBJ whole genome shotgun (WGS) entry which is preliminary data.</text>
</comment>
<dbReference type="RefSeq" id="WP_233132594.1">
    <property type="nucleotide sequence ID" value="NZ_BSPO01000003.1"/>
</dbReference>
<evidence type="ECO:0000256" key="3">
    <source>
        <dbReference type="ARBA" id="ARBA00009381"/>
    </source>
</evidence>
<keyword evidence="5 11" id="KW-0378">Hydrolase</keyword>
<evidence type="ECO:0000256" key="13">
    <source>
        <dbReference type="SAM" id="SignalP"/>
    </source>
</evidence>
<dbReference type="AlphaFoldDB" id="A0AA37WX45"/>